<protein>
    <submittedName>
        <fullName evidence="2">Uncharacterized protein</fullName>
    </submittedName>
</protein>
<evidence type="ECO:0000256" key="1">
    <source>
        <dbReference type="SAM" id="Phobius"/>
    </source>
</evidence>
<dbReference type="AlphaFoldDB" id="A0A7J8R0W9"/>
<evidence type="ECO:0000313" key="3">
    <source>
        <dbReference type="Proteomes" id="UP000593561"/>
    </source>
</evidence>
<dbReference type="Proteomes" id="UP000593561">
    <property type="component" value="Unassembled WGS sequence"/>
</dbReference>
<accession>A0A7J8R0W9</accession>
<feature type="transmembrane region" description="Helical" evidence="1">
    <location>
        <begin position="30"/>
        <end position="49"/>
    </location>
</feature>
<keyword evidence="3" id="KW-1185">Reference proteome</keyword>
<keyword evidence="1" id="KW-0812">Transmembrane</keyword>
<gene>
    <name evidence="2" type="ORF">Godav_019746</name>
</gene>
<feature type="transmembrane region" description="Helical" evidence="1">
    <location>
        <begin position="7"/>
        <end position="24"/>
    </location>
</feature>
<keyword evidence="1" id="KW-1133">Transmembrane helix</keyword>
<organism evidence="2 3">
    <name type="scientific">Gossypium davidsonii</name>
    <name type="common">Davidson's cotton</name>
    <name type="synonym">Gossypium klotzschianum subsp. davidsonii</name>
    <dbReference type="NCBI Taxonomy" id="34287"/>
    <lineage>
        <taxon>Eukaryota</taxon>
        <taxon>Viridiplantae</taxon>
        <taxon>Streptophyta</taxon>
        <taxon>Embryophyta</taxon>
        <taxon>Tracheophyta</taxon>
        <taxon>Spermatophyta</taxon>
        <taxon>Magnoliopsida</taxon>
        <taxon>eudicotyledons</taxon>
        <taxon>Gunneridae</taxon>
        <taxon>Pentapetalae</taxon>
        <taxon>rosids</taxon>
        <taxon>malvids</taxon>
        <taxon>Malvales</taxon>
        <taxon>Malvaceae</taxon>
        <taxon>Malvoideae</taxon>
        <taxon>Gossypium</taxon>
    </lineage>
</organism>
<keyword evidence="1" id="KW-0472">Membrane</keyword>
<sequence>MTRSSNYYTVIMVIFPIYSLSKWMSTYSELSSSIRTLLIVALLLEKWIWYLP</sequence>
<comment type="caution">
    <text evidence="2">The sequence shown here is derived from an EMBL/GenBank/DDBJ whole genome shotgun (WGS) entry which is preliminary data.</text>
</comment>
<proteinExistence type="predicted"/>
<reference evidence="2 3" key="1">
    <citation type="journal article" date="2019" name="Genome Biol. Evol.">
        <title>Insights into the evolution of the New World diploid cottons (Gossypium, subgenus Houzingenia) based on genome sequencing.</title>
        <authorList>
            <person name="Grover C.E."/>
            <person name="Arick M.A. 2nd"/>
            <person name="Thrash A."/>
            <person name="Conover J.L."/>
            <person name="Sanders W.S."/>
            <person name="Peterson D.G."/>
            <person name="Frelichowski J.E."/>
            <person name="Scheffler J.A."/>
            <person name="Scheffler B.E."/>
            <person name="Wendel J.F."/>
        </authorList>
    </citation>
    <scope>NUCLEOTIDE SEQUENCE [LARGE SCALE GENOMIC DNA]</scope>
    <source>
        <strain evidence="2">27</strain>
        <tissue evidence="2">Leaf</tissue>
    </source>
</reference>
<dbReference type="EMBL" id="JABFAC010000002">
    <property type="protein sequence ID" value="MBA0607448.1"/>
    <property type="molecule type" value="Genomic_DNA"/>
</dbReference>
<name>A0A7J8R0W9_GOSDV</name>
<evidence type="ECO:0000313" key="2">
    <source>
        <dbReference type="EMBL" id="MBA0607448.1"/>
    </source>
</evidence>